<organism evidence="5 6">
    <name type="scientific">Negadavirga shengliensis</name>
    <dbReference type="NCBI Taxonomy" id="1389218"/>
    <lineage>
        <taxon>Bacteria</taxon>
        <taxon>Pseudomonadati</taxon>
        <taxon>Bacteroidota</taxon>
        <taxon>Cytophagia</taxon>
        <taxon>Cytophagales</taxon>
        <taxon>Cyclobacteriaceae</taxon>
        <taxon>Negadavirga</taxon>
    </lineage>
</organism>
<evidence type="ECO:0000313" key="5">
    <source>
        <dbReference type="EMBL" id="MFC4872683.1"/>
    </source>
</evidence>
<dbReference type="InterPro" id="IPR036388">
    <property type="entry name" value="WH-like_DNA-bd_sf"/>
</dbReference>
<dbReference type="Pfam" id="PF07495">
    <property type="entry name" value="Y_Y_Y"/>
    <property type="match status" value="1"/>
</dbReference>
<evidence type="ECO:0000256" key="1">
    <source>
        <dbReference type="SAM" id="Coils"/>
    </source>
</evidence>
<accession>A0ABV9T241</accession>
<keyword evidence="2" id="KW-0472">Membrane</keyword>
<dbReference type="Gene3D" id="2.130.10.10">
    <property type="entry name" value="YVTN repeat-like/Quinoprotein amine dehydrogenase"/>
    <property type="match status" value="2"/>
</dbReference>
<evidence type="ECO:0000256" key="3">
    <source>
        <dbReference type="SAM" id="SignalP"/>
    </source>
</evidence>
<dbReference type="InterPro" id="IPR015943">
    <property type="entry name" value="WD40/YVTN_repeat-like_dom_sf"/>
</dbReference>
<keyword evidence="6" id="KW-1185">Reference proteome</keyword>
<dbReference type="EMBL" id="JBHSJJ010000007">
    <property type="protein sequence ID" value="MFC4872683.1"/>
    <property type="molecule type" value="Genomic_DNA"/>
</dbReference>
<name>A0ABV9T241_9BACT</name>
<feature type="signal peptide" evidence="3">
    <location>
        <begin position="1"/>
        <end position="28"/>
    </location>
</feature>
<comment type="caution">
    <text evidence="5">The sequence shown here is derived from an EMBL/GenBank/DDBJ whole genome shotgun (WGS) entry which is preliminary data.</text>
</comment>
<keyword evidence="2" id="KW-0812">Transmembrane</keyword>
<dbReference type="InterPro" id="IPR013783">
    <property type="entry name" value="Ig-like_fold"/>
</dbReference>
<dbReference type="Gene3D" id="2.60.40.10">
    <property type="entry name" value="Immunoglobulins"/>
    <property type="match status" value="1"/>
</dbReference>
<reference evidence="6" key="1">
    <citation type="journal article" date="2019" name="Int. J. Syst. Evol. Microbiol.">
        <title>The Global Catalogue of Microorganisms (GCM) 10K type strain sequencing project: providing services to taxonomists for standard genome sequencing and annotation.</title>
        <authorList>
            <consortium name="The Broad Institute Genomics Platform"/>
            <consortium name="The Broad Institute Genome Sequencing Center for Infectious Disease"/>
            <person name="Wu L."/>
            <person name="Ma J."/>
        </authorList>
    </citation>
    <scope>NUCLEOTIDE SEQUENCE [LARGE SCALE GENOMIC DNA]</scope>
    <source>
        <strain evidence="6">CGMCC 4.7466</strain>
    </source>
</reference>
<dbReference type="SUPFAM" id="SSF101908">
    <property type="entry name" value="Putative isomerase YbhE"/>
    <property type="match status" value="1"/>
</dbReference>
<dbReference type="PROSITE" id="PS51257">
    <property type="entry name" value="PROKAR_LIPOPROTEIN"/>
    <property type="match status" value="1"/>
</dbReference>
<dbReference type="Proteomes" id="UP001595818">
    <property type="component" value="Unassembled WGS sequence"/>
</dbReference>
<feature type="coiled-coil region" evidence="1">
    <location>
        <begin position="806"/>
        <end position="868"/>
    </location>
</feature>
<proteinExistence type="predicted"/>
<dbReference type="InterPro" id="IPR011123">
    <property type="entry name" value="Y_Y_Y"/>
</dbReference>
<protein>
    <submittedName>
        <fullName evidence="5">Triple tyrosine motif-containing protein</fullName>
    </submittedName>
</protein>
<keyword evidence="1" id="KW-0175">Coiled coil</keyword>
<evidence type="ECO:0000313" key="6">
    <source>
        <dbReference type="Proteomes" id="UP001595818"/>
    </source>
</evidence>
<feature type="domain" description="HTH luxR-type" evidence="4">
    <location>
        <begin position="917"/>
        <end position="974"/>
    </location>
</feature>
<sequence length="999" mass="113928">MKKLKTCRLLALLIPFFFIGCDVFPAQANSTTGVSSLGEFNGAPNIVHYNRSDFNADPQFWAMCEDNEGVMYFGNNDGALVFDGESWQKVILPNGSSVRSLYHASDGNVYAGGFNEFGLIRRNRYGIYEFESLLELINRENQNFESVWNIQEAQDHIVFRSFKMLIAVSNHRATVLPSDQAFTFSTVTNGVFYLVDNGILKTINFDNLQYENLLSKHQLSGEDIVALLEGREKNELLVITKQGSILKLDRDSSALSFMTRVIAPHSNNLITCAHKSREGLYFLGTLSSKILILNSLAEKLEVTEAFQQLQDQTVLNIYETGEGNIWALLNNGLDCIDLASPVTTVFEEASVYDVKIAQNKVYIASNQGVYASEKASESAYFSKLGFSKVQGMEGQAWTLQEFEGNVLVSHDKGVFVISPDGETYSLPHLKGVWKVIPINGKRQLYLACAYDGLYLLEYGSNKRFGLIQKIEGFEESSRDILQSKASNTFWVCHGYKGVYRIRLNDGFTKVAGIEHYKDQNGLPSPYSVNVFEFNGETIFTTNHGIFTFDDSNNQFVPQSQLNGYFGTELNVRKVLEDQGKFWFVHDDEAGYLELSNSPELNKGLFTMLKGEFNRSMECILPIDRSLVLMGTRKGLFAFDLTYGSQKNKSGVVFRSITYSLEQEGYNGEIHNSKDAPLFLPHHVTNLKFNFAVPGFHDKKQVQYAYLLEGSGQPWSAWTEKSSAEFSYLKPGNYMLTVKARSRIGEESAESYYYFNIAPQWYQTPVAIILFALLVLLIVSFLIFAVKRKIKAEKEKARVDEAERTKLLELEIQQMKLEHEKRKIERDKEILEEDVVYKSKELANYTMLLVKKKDLLNELNEEIRQIRDGTSNEKVKSKLRSLQSRIKYNLSDEEHLQVFDSNFERVHQAFFRELKMAYPNFSTKELRLCAFVKMNLTNKEIASILNISVRGVETARYRMRKRLSLDHEVNMVEFLDSLSHSGFDHELEENNLNSHDGIKK</sequence>
<dbReference type="SUPFAM" id="SSF46894">
    <property type="entry name" value="C-terminal effector domain of the bipartite response regulators"/>
    <property type="match status" value="1"/>
</dbReference>
<evidence type="ECO:0000256" key="2">
    <source>
        <dbReference type="SAM" id="Phobius"/>
    </source>
</evidence>
<dbReference type="RefSeq" id="WP_377065266.1">
    <property type="nucleotide sequence ID" value="NZ_JBHSJJ010000007.1"/>
</dbReference>
<keyword evidence="2" id="KW-1133">Transmembrane helix</keyword>
<dbReference type="InterPro" id="IPR000792">
    <property type="entry name" value="Tscrpt_reg_LuxR_C"/>
</dbReference>
<dbReference type="Gene3D" id="1.10.10.10">
    <property type="entry name" value="Winged helix-like DNA-binding domain superfamily/Winged helix DNA-binding domain"/>
    <property type="match status" value="1"/>
</dbReference>
<feature type="transmembrane region" description="Helical" evidence="2">
    <location>
        <begin position="765"/>
        <end position="785"/>
    </location>
</feature>
<feature type="chain" id="PRO_5045653109" evidence="3">
    <location>
        <begin position="29"/>
        <end position="999"/>
    </location>
</feature>
<dbReference type="InterPro" id="IPR016032">
    <property type="entry name" value="Sig_transdc_resp-reg_C-effctor"/>
</dbReference>
<gene>
    <name evidence="5" type="ORF">ACFPFU_13385</name>
</gene>
<dbReference type="SMART" id="SM00421">
    <property type="entry name" value="HTH_LUXR"/>
    <property type="match status" value="1"/>
</dbReference>
<evidence type="ECO:0000259" key="4">
    <source>
        <dbReference type="SMART" id="SM00421"/>
    </source>
</evidence>
<keyword evidence="3" id="KW-0732">Signal</keyword>